<evidence type="ECO:0000313" key="4">
    <source>
        <dbReference type="Proteomes" id="UP000041254"/>
    </source>
</evidence>
<dbReference type="EMBL" id="CDMY01000027">
    <property type="protein sequence ID" value="CEL91863.1"/>
    <property type="molecule type" value="Genomic_DNA"/>
</dbReference>
<feature type="region of interest" description="Disordered" evidence="1">
    <location>
        <begin position="107"/>
        <end position="218"/>
    </location>
</feature>
<name>A0A0G4E9E7_VITBC</name>
<evidence type="ECO:0000256" key="1">
    <source>
        <dbReference type="SAM" id="MobiDB-lite"/>
    </source>
</evidence>
<sequence length="586" mass="64415">MEHTWYSRQPMRQTKWLELFYPHTLTPLRPLNIADAQRPRLTFSTYQDAHPQPYAVEAWQTDDAPENDPTGRLDVLQTNSRLTPVSATHYNGTQRFMDRCERHRKVREKREAEEAMRKQAEEKKREQERRARHTIMASPQEARRTAKRGVRMLGTQESFVDGPPATGDAASRSKSVVSPAAAAESIPKSPVAASEATTAAPPPPAAAAAPPEKEETWSDYNALSDDECVREGFIDDAELHRVICEGDDRLEGAELSYHRWLDPAVFEDIAASQTGLTRFGAVQCQISDNAVQQIVTSCPGLTSLDLSDCSHLKDIGPIHTLTQLRELKLSRCASAVTDARVGALSACPHLRVLDLSYCPQFTDKGLLSMSEGVKSLVWLNLSACKIGDEGLGSLLSGNPMLEVLRLSMLCGNECLTDEGLSHGLRWTKRLKEADLSGTRQVGSRSLAAICRYCKELQLLSLAGCVRIGDQDMISLSQSRGVANLRHIDLCGCEDLSAEGVGRFLRAGENLRCVNLNMIPAITEDAIEAMQCDVDNESLMWVYSRSKMTDAKHSGLKLPNAPPPKEKKGGKGKKGKGGGKKGGKKKK</sequence>
<dbReference type="PANTHER" id="PTHR13318">
    <property type="entry name" value="PARTNER OF PAIRED, ISOFORM B-RELATED"/>
    <property type="match status" value="1"/>
</dbReference>
<dbReference type="Gene3D" id="3.80.10.10">
    <property type="entry name" value="Ribonuclease Inhibitor"/>
    <property type="match status" value="2"/>
</dbReference>
<reference evidence="3 4" key="1">
    <citation type="submission" date="2014-11" db="EMBL/GenBank/DDBJ databases">
        <authorList>
            <person name="Zhu J."/>
            <person name="Qi W."/>
            <person name="Song R."/>
        </authorList>
    </citation>
    <scope>NUCLEOTIDE SEQUENCE [LARGE SCALE GENOMIC DNA]</scope>
</reference>
<dbReference type="InterPro" id="IPR032675">
    <property type="entry name" value="LRR_dom_sf"/>
</dbReference>
<protein>
    <recommendedName>
        <fullName evidence="2">F-box/LRR-repeat protein 15-like leucin rich repeat domain-containing protein</fullName>
    </recommendedName>
</protein>
<dbReference type="InParanoid" id="A0A0G4E9E7"/>
<dbReference type="STRING" id="1169540.A0A0G4E9E7"/>
<accession>A0A0G4E9E7</accession>
<feature type="region of interest" description="Disordered" evidence="1">
    <location>
        <begin position="548"/>
        <end position="586"/>
    </location>
</feature>
<gene>
    <name evidence="3" type="ORF">Vbra_1466</name>
</gene>
<evidence type="ECO:0000313" key="3">
    <source>
        <dbReference type="EMBL" id="CEL91863.1"/>
    </source>
</evidence>
<organism evidence="3 4">
    <name type="scientific">Vitrella brassicaformis (strain CCMP3155)</name>
    <dbReference type="NCBI Taxonomy" id="1169540"/>
    <lineage>
        <taxon>Eukaryota</taxon>
        <taxon>Sar</taxon>
        <taxon>Alveolata</taxon>
        <taxon>Colpodellida</taxon>
        <taxon>Vitrellaceae</taxon>
        <taxon>Vitrella</taxon>
    </lineage>
</organism>
<feature type="domain" description="F-box/LRR-repeat protein 15-like leucin rich repeat" evidence="2">
    <location>
        <begin position="285"/>
        <end position="500"/>
    </location>
</feature>
<dbReference type="OrthoDB" id="550575at2759"/>
<dbReference type="Pfam" id="PF25372">
    <property type="entry name" value="DUF7885"/>
    <property type="match status" value="1"/>
</dbReference>
<keyword evidence="4" id="KW-1185">Reference proteome</keyword>
<dbReference type="SMART" id="SM00367">
    <property type="entry name" value="LRR_CC"/>
    <property type="match status" value="7"/>
</dbReference>
<feature type="compositionally biased region" description="Low complexity" evidence="1">
    <location>
        <begin position="189"/>
        <end position="199"/>
    </location>
</feature>
<dbReference type="VEuPathDB" id="CryptoDB:Vbra_1466"/>
<evidence type="ECO:0000259" key="2">
    <source>
        <dbReference type="Pfam" id="PF25372"/>
    </source>
</evidence>
<dbReference type="GO" id="GO:0019005">
    <property type="term" value="C:SCF ubiquitin ligase complex"/>
    <property type="evidence" value="ECO:0007669"/>
    <property type="project" value="TreeGrafter"/>
</dbReference>
<dbReference type="GO" id="GO:0031146">
    <property type="term" value="P:SCF-dependent proteasomal ubiquitin-dependent protein catabolic process"/>
    <property type="evidence" value="ECO:0007669"/>
    <property type="project" value="TreeGrafter"/>
</dbReference>
<feature type="compositionally biased region" description="Basic residues" evidence="1">
    <location>
        <begin position="569"/>
        <end position="586"/>
    </location>
</feature>
<dbReference type="SUPFAM" id="SSF52047">
    <property type="entry name" value="RNI-like"/>
    <property type="match status" value="1"/>
</dbReference>
<dbReference type="InterPro" id="IPR057207">
    <property type="entry name" value="FBXL15_LRR"/>
</dbReference>
<dbReference type="AlphaFoldDB" id="A0A0G4E9E7"/>
<proteinExistence type="predicted"/>
<dbReference type="Proteomes" id="UP000041254">
    <property type="component" value="Unassembled WGS sequence"/>
</dbReference>
<dbReference type="InterPro" id="IPR006553">
    <property type="entry name" value="Leu-rich_rpt_Cys-con_subtyp"/>
</dbReference>
<feature type="compositionally biased region" description="Basic and acidic residues" evidence="1">
    <location>
        <begin position="108"/>
        <end position="129"/>
    </location>
</feature>